<accession>A0A9J5W896</accession>
<evidence type="ECO:0000313" key="1">
    <source>
        <dbReference type="EMBL" id="KAG5571762.1"/>
    </source>
</evidence>
<dbReference type="Proteomes" id="UP000824120">
    <property type="component" value="Chromosome 12"/>
</dbReference>
<organism evidence="1 2">
    <name type="scientific">Solanum commersonii</name>
    <name type="common">Commerson's wild potato</name>
    <name type="synonym">Commerson's nightshade</name>
    <dbReference type="NCBI Taxonomy" id="4109"/>
    <lineage>
        <taxon>Eukaryota</taxon>
        <taxon>Viridiplantae</taxon>
        <taxon>Streptophyta</taxon>
        <taxon>Embryophyta</taxon>
        <taxon>Tracheophyta</taxon>
        <taxon>Spermatophyta</taxon>
        <taxon>Magnoliopsida</taxon>
        <taxon>eudicotyledons</taxon>
        <taxon>Gunneridae</taxon>
        <taxon>Pentapetalae</taxon>
        <taxon>asterids</taxon>
        <taxon>lamiids</taxon>
        <taxon>Solanales</taxon>
        <taxon>Solanaceae</taxon>
        <taxon>Solanoideae</taxon>
        <taxon>Solaneae</taxon>
        <taxon>Solanum</taxon>
    </lineage>
</organism>
<proteinExistence type="predicted"/>
<dbReference type="EMBL" id="JACXVP010000012">
    <property type="protein sequence ID" value="KAG5571762.1"/>
    <property type="molecule type" value="Genomic_DNA"/>
</dbReference>
<dbReference type="AlphaFoldDB" id="A0A9J5W896"/>
<dbReference type="OrthoDB" id="1328509at2759"/>
<protein>
    <recommendedName>
        <fullName evidence="3">Polyprotein protein</fullName>
    </recommendedName>
</protein>
<comment type="caution">
    <text evidence="1">The sequence shown here is derived from an EMBL/GenBank/DDBJ whole genome shotgun (WGS) entry which is preliminary data.</text>
</comment>
<reference evidence="1 2" key="1">
    <citation type="submission" date="2020-09" db="EMBL/GenBank/DDBJ databases">
        <title>De no assembly of potato wild relative species, Solanum commersonii.</title>
        <authorList>
            <person name="Cho K."/>
        </authorList>
    </citation>
    <scope>NUCLEOTIDE SEQUENCE [LARGE SCALE GENOMIC DNA]</scope>
    <source>
        <strain evidence="1">LZ3.2</strain>
        <tissue evidence="1">Leaf</tissue>
    </source>
</reference>
<sequence>MILKMGHLAHSIDVRATQLEGESFEVTGLKVKVADLKKDVDYLKSTDFTSLLEAANDVEAQPSSEIPPITIENVSRDDVEVDGSESKIDEEQIEVRAESIYGDLPDLEKTMVQSVIQTSLIDTSMAGPSGAGITTAVTLGTDAHDQTVVTLGTDAPTDGATI</sequence>
<name>A0A9J5W896_SOLCO</name>
<gene>
    <name evidence="1" type="ORF">H5410_061528</name>
</gene>
<evidence type="ECO:0008006" key="3">
    <source>
        <dbReference type="Google" id="ProtNLM"/>
    </source>
</evidence>
<keyword evidence="2" id="KW-1185">Reference proteome</keyword>
<evidence type="ECO:0000313" key="2">
    <source>
        <dbReference type="Proteomes" id="UP000824120"/>
    </source>
</evidence>